<evidence type="ECO:0000256" key="2">
    <source>
        <dbReference type="ARBA" id="ARBA00022448"/>
    </source>
</evidence>
<evidence type="ECO:0000256" key="4">
    <source>
        <dbReference type="ARBA" id="ARBA00022538"/>
    </source>
</evidence>
<keyword evidence="13" id="KW-0407">Ion channel</keyword>
<feature type="region of interest" description="Disordered" evidence="15">
    <location>
        <begin position="1"/>
        <end position="26"/>
    </location>
</feature>
<dbReference type="FunFam" id="1.10.287.70:FF:000020">
    <property type="entry name" value="Potassium channel, voltage-gated eag-related subfamily H, member 7"/>
    <property type="match status" value="1"/>
</dbReference>
<evidence type="ECO:0000313" key="19">
    <source>
        <dbReference type="Proteomes" id="UP000261580"/>
    </source>
</evidence>
<dbReference type="AlphaFoldDB" id="A0A3Q4GXC4"/>
<comment type="subcellular location">
    <subcellularLocation>
        <location evidence="1">Cell membrane</location>
        <topology evidence="1">Multi-pass membrane protein</topology>
    </subcellularLocation>
</comment>
<dbReference type="GO" id="GO:0086013">
    <property type="term" value="P:membrane repolarization during cardiac muscle cell action potential"/>
    <property type="evidence" value="ECO:0007669"/>
    <property type="project" value="TreeGrafter"/>
</dbReference>
<evidence type="ECO:0000256" key="11">
    <source>
        <dbReference type="ARBA" id="ARBA00023065"/>
    </source>
</evidence>
<keyword evidence="5" id="KW-0597">Phosphoprotein</keyword>
<dbReference type="GO" id="GO:0086091">
    <property type="term" value="P:regulation of heart rate by cardiac conduction"/>
    <property type="evidence" value="ECO:0007669"/>
    <property type="project" value="TreeGrafter"/>
</dbReference>
<evidence type="ECO:0000256" key="1">
    <source>
        <dbReference type="ARBA" id="ARBA00004651"/>
    </source>
</evidence>
<dbReference type="InterPro" id="IPR003938">
    <property type="entry name" value="K_chnl_volt-dep_EAG/ELK/ERG"/>
</dbReference>
<evidence type="ECO:0000259" key="17">
    <source>
        <dbReference type="PROSITE" id="PS50042"/>
    </source>
</evidence>
<evidence type="ECO:0000256" key="13">
    <source>
        <dbReference type="ARBA" id="ARBA00023303"/>
    </source>
</evidence>
<dbReference type="GO" id="GO:0060307">
    <property type="term" value="P:regulation of ventricular cardiac muscle cell membrane repolarization"/>
    <property type="evidence" value="ECO:0007669"/>
    <property type="project" value="TreeGrafter"/>
</dbReference>
<dbReference type="InterPro" id="IPR000595">
    <property type="entry name" value="cNMP-bd_dom"/>
</dbReference>
<reference evidence="18" key="1">
    <citation type="submission" date="2025-08" db="UniProtKB">
        <authorList>
            <consortium name="Ensembl"/>
        </authorList>
    </citation>
    <scope>IDENTIFICATION</scope>
</reference>
<keyword evidence="11" id="KW-0406">Ion transport</keyword>
<keyword evidence="2" id="KW-0813">Transport</keyword>
<dbReference type="GO" id="GO:0005242">
    <property type="term" value="F:inward rectifier potassium channel activity"/>
    <property type="evidence" value="ECO:0007669"/>
    <property type="project" value="TreeGrafter"/>
</dbReference>
<name>A0A3Q4GXC4_NEOBR</name>
<evidence type="ECO:0000256" key="3">
    <source>
        <dbReference type="ARBA" id="ARBA00022475"/>
    </source>
</evidence>
<dbReference type="SUPFAM" id="SSF81324">
    <property type="entry name" value="Voltage-gated potassium channels"/>
    <property type="match status" value="1"/>
</dbReference>
<comment type="catalytic activity">
    <reaction evidence="14">
        <text>K(+)(in) = K(+)(out)</text>
        <dbReference type="Rhea" id="RHEA:29463"/>
        <dbReference type="ChEBI" id="CHEBI:29103"/>
    </reaction>
</comment>
<keyword evidence="4" id="KW-0633">Potassium transport</keyword>
<sequence>MSDSDLMKGGGPAIRSPECRSSPTPRMEFRSSFKVGERSPNVTEKVTQVLSLESDVLPEYKLQVPETTCWIVLHYSPFKAFWDWIILLLVLYTAVITPYSAAFLLDEHGDLRQRSCGFTCNPLNVADLMVDVLFIVDIIINLRTTYVDQNDEVVTQPSQIAKHYIKGWFPIDLFAAIPFDLLIFRSSSDEMATLTSLLKTARLLRLVRVARKLDRYSEYGAAVLFLLMCTFVLIAHWLACIWYAIGFVERPYTETGWLDNLAEQLGKAYNETDSSSGPSVKDKYVTALYFTLSSLTSVGFGNVSPNTNSEKIFSICVMVIGSLMYASIFGNVSAIIQRLYTGTTRYHTQMLRVKEFIRFHQIPGSLRQRLEEYFQHAWTYTNGIDMIAVLKGFPESLQADICLHLHRSLLQNCKAFRGGSQACLRVLSVRFKTVHAPPGDTLIHYGDILDSLFFISHGSIQVTRDDVVVAILGKNDIFGEHIHLYDEPGKSSSDLHTITYCELHRILRDDLLEVLDMYPSFADNFWRNLEITFDLRDHVTFGSRHAIYYHFASFFSYFHHLLISTSYFLRLETRMTTDISVILQLLQRQMAPVPPAYSTVSSSALHADSPGLYGAGTPVLHNMYPISSIQMDSLAQTQVWYQTKKNMTIHQLGQISEKHCYISETHFIFFHLNILCLFTKTSAEADLKQTSKSQDSLSSGIHVTAASDDTMFMAITPETDTHTGLTPQLPQPSVKSSLLDSSRLCGNLRYPSLPESLEIQSRLAEIQKHLSDPVLPIV</sequence>
<dbReference type="Gene3D" id="1.10.287.70">
    <property type="match status" value="1"/>
</dbReference>
<evidence type="ECO:0000256" key="12">
    <source>
        <dbReference type="ARBA" id="ARBA00023136"/>
    </source>
</evidence>
<feature type="domain" description="Cyclic nucleotide-binding" evidence="17">
    <location>
        <begin position="415"/>
        <end position="515"/>
    </location>
</feature>
<dbReference type="PANTHER" id="PTHR10217:SF506">
    <property type="entry name" value="POTASSIUM VOLTAGE-GATED CHANNEL SUBFAMILY H MEMBER 2"/>
    <property type="match status" value="1"/>
</dbReference>
<evidence type="ECO:0000256" key="14">
    <source>
        <dbReference type="ARBA" id="ARBA00034430"/>
    </source>
</evidence>
<keyword evidence="3" id="KW-1003">Cell membrane</keyword>
<keyword evidence="6 16" id="KW-0812">Transmembrane</keyword>
<proteinExistence type="predicted"/>
<dbReference type="GO" id="GO:0005886">
    <property type="term" value="C:plasma membrane"/>
    <property type="evidence" value="ECO:0007669"/>
    <property type="project" value="UniProtKB-SubCell"/>
</dbReference>
<dbReference type="InterPro" id="IPR014710">
    <property type="entry name" value="RmlC-like_jellyroll"/>
</dbReference>
<dbReference type="PROSITE" id="PS50042">
    <property type="entry name" value="CNMP_BINDING_3"/>
    <property type="match status" value="1"/>
</dbReference>
<evidence type="ECO:0000256" key="16">
    <source>
        <dbReference type="SAM" id="Phobius"/>
    </source>
</evidence>
<dbReference type="InterPro" id="IPR018490">
    <property type="entry name" value="cNMP-bd_dom_sf"/>
</dbReference>
<dbReference type="Pfam" id="PF00520">
    <property type="entry name" value="Ion_trans"/>
    <property type="match status" value="1"/>
</dbReference>
<organism evidence="18 19">
    <name type="scientific">Neolamprologus brichardi</name>
    <name type="common">Fairy cichlid</name>
    <name type="synonym">Lamprologus brichardi</name>
    <dbReference type="NCBI Taxonomy" id="32507"/>
    <lineage>
        <taxon>Eukaryota</taxon>
        <taxon>Metazoa</taxon>
        <taxon>Chordata</taxon>
        <taxon>Craniata</taxon>
        <taxon>Vertebrata</taxon>
        <taxon>Euteleostomi</taxon>
        <taxon>Actinopterygii</taxon>
        <taxon>Neopterygii</taxon>
        <taxon>Teleostei</taxon>
        <taxon>Neoteleostei</taxon>
        <taxon>Acanthomorphata</taxon>
        <taxon>Ovalentaria</taxon>
        <taxon>Cichlomorphae</taxon>
        <taxon>Cichliformes</taxon>
        <taxon>Cichlidae</taxon>
        <taxon>African cichlids</taxon>
        <taxon>Pseudocrenilabrinae</taxon>
        <taxon>Lamprologini</taxon>
        <taxon>Neolamprologus</taxon>
    </lineage>
</organism>
<accession>A0A3Q4GXC4</accession>
<feature type="transmembrane region" description="Helical" evidence="16">
    <location>
        <begin position="312"/>
        <end position="336"/>
    </location>
</feature>
<keyword evidence="7" id="KW-0631">Potassium channel</keyword>
<reference evidence="18" key="2">
    <citation type="submission" date="2025-09" db="UniProtKB">
        <authorList>
            <consortium name="Ensembl"/>
        </authorList>
    </citation>
    <scope>IDENTIFICATION</scope>
</reference>
<dbReference type="Pfam" id="PF00027">
    <property type="entry name" value="cNMP_binding"/>
    <property type="match status" value="1"/>
</dbReference>
<dbReference type="SMART" id="SM00100">
    <property type="entry name" value="cNMP"/>
    <property type="match status" value="1"/>
</dbReference>
<evidence type="ECO:0000256" key="9">
    <source>
        <dbReference type="ARBA" id="ARBA00022958"/>
    </source>
</evidence>
<feature type="transmembrane region" description="Helical" evidence="16">
    <location>
        <begin position="84"/>
        <end position="105"/>
    </location>
</feature>
<dbReference type="PANTHER" id="PTHR10217">
    <property type="entry name" value="VOLTAGE AND LIGAND GATED POTASSIUM CHANNEL"/>
    <property type="match status" value="1"/>
</dbReference>
<keyword evidence="19" id="KW-1185">Reference proteome</keyword>
<keyword evidence="8" id="KW-0851">Voltage-gated channel</keyword>
<dbReference type="FunFam" id="2.60.120.10:FF:000107">
    <property type="entry name" value="Potassium voltage-gated channel unc-103"/>
    <property type="match status" value="1"/>
</dbReference>
<dbReference type="Gene3D" id="1.10.1200.260">
    <property type="match status" value="1"/>
</dbReference>
<dbReference type="InterPro" id="IPR050818">
    <property type="entry name" value="KCNH_animal-type"/>
</dbReference>
<dbReference type="Proteomes" id="UP000261580">
    <property type="component" value="Unassembled WGS sequence"/>
</dbReference>
<dbReference type="PRINTS" id="PR01463">
    <property type="entry name" value="EAGCHANLFMLY"/>
</dbReference>
<evidence type="ECO:0000256" key="6">
    <source>
        <dbReference type="ARBA" id="ARBA00022692"/>
    </source>
</evidence>
<protein>
    <submittedName>
        <fullName evidence="18">Potassium voltage-gated channel subfamily H member 7-like</fullName>
    </submittedName>
</protein>
<keyword evidence="9" id="KW-0630">Potassium</keyword>
<dbReference type="GO" id="GO:0034702">
    <property type="term" value="C:monoatomic ion channel complex"/>
    <property type="evidence" value="ECO:0007669"/>
    <property type="project" value="UniProtKB-KW"/>
</dbReference>
<keyword evidence="10 16" id="KW-1133">Transmembrane helix</keyword>
<feature type="transmembrane region" description="Helical" evidence="16">
    <location>
        <begin position="221"/>
        <end position="245"/>
    </location>
</feature>
<dbReference type="InterPro" id="IPR003967">
    <property type="entry name" value="K_chnl_volt-dep_ERG"/>
</dbReference>
<dbReference type="Gene3D" id="2.60.120.10">
    <property type="entry name" value="Jelly Rolls"/>
    <property type="match status" value="1"/>
</dbReference>
<dbReference type="InterPro" id="IPR005821">
    <property type="entry name" value="Ion_trans_dom"/>
</dbReference>
<keyword evidence="12 16" id="KW-0472">Membrane</keyword>
<evidence type="ECO:0000256" key="10">
    <source>
        <dbReference type="ARBA" id="ARBA00022989"/>
    </source>
</evidence>
<evidence type="ECO:0000256" key="7">
    <source>
        <dbReference type="ARBA" id="ARBA00022826"/>
    </source>
</evidence>
<evidence type="ECO:0000256" key="15">
    <source>
        <dbReference type="SAM" id="MobiDB-lite"/>
    </source>
</evidence>
<dbReference type="CDD" id="cd00038">
    <property type="entry name" value="CAP_ED"/>
    <property type="match status" value="1"/>
</dbReference>
<dbReference type="PRINTS" id="PR01470">
    <property type="entry name" value="ERGCHANNEL"/>
</dbReference>
<dbReference type="GeneTree" id="ENSGT00940000165921"/>
<dbReference type="FunFam" id="1.10.1200.260:FF:000001">
    <property type="entry name" value="Potassium voltage-gated channel subfamily H member 7"/>
    <property type="match status" value="1"/>
</dbReference>
<evidence type="ECO:0000256" key="8">
    <source>
        <dbReference type="ARBA" id="ARBA00022882"/>
    </source>
</evidence>
<evidence type="ECO:0000313" key="18">
    <source>
        <dbReference type="Ensembl" id="ENSNBRP00000014680.1"/>
    </source>
</evidence>
<evidence type="ECO:0000256" key="5">
    <source>
        <dbReference type="ARBA" id="ARBA00022553"/>
    </source>
</evidence>
<dbReference type="Ensembl" id="ENSNBRT00000015076.1">
    <property type="protein sequence ID" value="ENSNBRP00000014680.1"/>
    <property type="gene ID" value="ENSNBRG00000011139.1"/>
</dbReference>
<dbReference type="SUPFAM" id="SSF51206">
    <property type="entry name" value="cAMP-binding domain-like"/>
    <property type="match status" value="1"/>
</dbReference>